<evidence type="ECO:0000313" key="2">
    <source>
        <dbReference type="EMBL" id="QBI96431.1"/>
    </source>
</evidence>
<feature type="compositionally biased region" description="Basic and acidic residues" evidence="1">
    <location>
        <begin position="201"/>
        <end position="218"/>
    </location>
</feature>
<protein>
    <submittedName>
        <fullName evidence="2">Uncharacterized protein</fullName>
    </submittedName>
</protein>
<dbReference type="EMBL" id="MK524490">
    <property type="protein sequence ID" value="QBI96431.1"/>
    <property type="molecule type" value="Genomic_DNA"/>
</dbReference>
<feature type="region of interest" description="Disordered" evidence="1">
    <location>
        <begin position="1"/>
        <end position="24"/>
    </location>
</feature>
<dbReference type="Proteomes" id="UP000291464">
    <property type="component" value="Segment"/>
</dbReference>
<organism evidence="2 3">
    <name type="scientific">Mycobacterium phage Donny</name>
    <dbReference type="NCBI Taxonomy" id="2530126"/>
    <lineage>
        <taxon>Viruses</taxon>
        <taxon>Duplodnaviria</taxon>
        <taxon>Heunggongvirae</taxon>
        <taxon>Uroviricota</taxon>
        <taxon>Caudoviricetes</taxon>
        <taxon>Bclasvirinae</taxon>
        <taxon>Acadianvirus</taxon>
        <taxon>Acadianvirus acadian</taxon>
    </lineage>
</organism>
<accession>A0A481VS39</accession>
<reference evidence="2 3" key="1">
    <citation type="submission" date="2019-02" db="EMBL/GenBank/DDBJ databases">
        <authorList>
            <person name="Segura-Totten M."/>
            <person name="Shanks R.A."/>
            <person name="Colston L.E."/>
            <person name="Shook K.D."/>
            <person name="Corbett J.M."/>
            <person name="Lewis V.R."/>
            <person name="Arthur A.C.D."/>
            <person name="Roscher J.E."/>
            <person name="Garlena R.A."/>
            <person name="Russell D.A."/>
            <person name="Pope W.H."/>
            <person name="Jacobs-Sera D."/>
            <person name="Hatfull G.F."/>
        </authorList>
    </citation>
    <scope>NUCLEOTIDE SEQUENCE [LARGE SCALE GENOMIC DNA]</scope>
</reference>
<proteinExistence type="predicted"/>
<gene>
    <name evidence="2" type="primary">73</name>
    <name evidence="2" type="ORF">SEA_DONNY_73</name>
</gene>
<feature type="compositionally biased region" description="Low complexity" evidence="1">
    <location>
        <begin position="1"/>
        <end position="18"/>
    </location>
</feature>
<feature type="region of interest" description="Disordered" evidence="1">
    <location>
        <begin position="185"/>
        <end position="218"/>
    </location>
</feature>
<sequence length="218" mass="23586">MDRLATPDPTTTTTTGPTSAADLRRRRDEAIDALTEEAKAYGLDPDNQLGFSHSSELVERHRITLPVGATGDNVAVARLHAEAYARARGFELSAGSLGVISRLGKVGDEYLGVAFDVVVGKGDIAMDQRVPGVLDRWTWSGGALQWWRKVLGNGDGRQGRVLARLDDLDRGRRVVPGPWRGADALNGLGLDQASQTGHPTVADDRRPPWMKHDDSEGE</sequence>
<evidence type="ECO:0000313" key="3">
    <source>
        <dbReference type="Proteomes" id="UP000291464"/>
    </source>
</evidence>
<name>A0A481VS39_9CAUD</name>
<evidence type="ECO:0000256" key="1">
    <source>
        <dbReference type="SAM" id="MobiDB-lite"/>
    </source>
</evidence>